<dbReference type="PROSITE" id="PS51257">
    <property type="entry name" value="PROKAR_LIPOPROTEIN"/>
    <property type="match status" value="1"/>
</dbReference>
<keyword evidence="1" id="KW-0732">Signal</keyword>
<keyword evidence="4" id="KW-1185">Reference proteome</keyword>
<dbReference type="InterPro" id="IPR014004">
    <property type="entry name" value="Transpt-assoc_nodulatn_dom_bac"/>
</dbReference>
<feature type="domain" description="BON" evidence="2">
    <location>
        <begin position="122"/>
        <end position="189"/>
    </location>
</feature>
<dbReference type="Proteomes" id="UP000281112">
    <property type="component" value="Unassembled WGS sequence"/>
</dbReference>
<evidence type="ECO:0000313" key="4">
    <source>
        <dbReference type="Proteomes" id="UP000281112"/>
    </source>
</evidence>
<dbReference type="InterPro" id="IPR051686">
    <property type="entry name" value="Lipoprotein_DolP"/>
</dbReference>
<name>A0A3N9U4J0_9VIBR</name>
<organism evidence="3 4">
    <name type="scientific">Vibrio viridaestus</name>
    <dbReference type="NCBI Taxonomy" id="2487322"/>
    <lineage>
        <taxon>Bacteria</taxon>
        <taxon>Pseudomonadati</taxon>
        <taxon>Pseudomonadota</taxon>
        <taxon>Gammaproteobacteria</taxon>
        <taxon>Vibrionales</taxon>
        <taxon>Vibrionaceae</taxon>
        <taxon>Vibrio</taxon>
    </lineage>
</organism>
<sequence>MKNLTLLITLSLVLMLSGCVGLFIAGSAATVNYVTDPRTTQQIWDDNYIESEITGVVKKPPYRGKTRIIASSFRGSVILMGQAPDEELLQSLENDVRQIKGVKDVYDQVRIKEPLTTLAIGEDSVITTKVKTKLLTDHELSGVKIKVITEDKEVFLLGYVTHKHADKATEIARNVSGVKKVIRAFQYGD</sequence>
<dbReference type="OrthoDB" id="9783990at2"/>
<protein>
    <submittedName>
        <fullName evidence="3">BON domain-containing protein</fullName>
    </submittedName>
</protein>
<dbReference type="PROSITE" id="PS50914">
    <property type="entry name" value="BON"/>
    <property type="match status" value="2"/>
</dbReference>
<evidence type="ECO:0000259" key="2">
    <source>
        <dbReference type="PROSITE" id="PS50914"/>
    </source>
</evidence>
<comment type="caution">
    <text evidence="3">The sequence shown here is derived from an EMBL/GenBank/DDBJ whole genome shotgun (WGS) entry which is preliminary data.</text>
</comment>
<dbReference type="RefSeq" id="WP_124937356.1">
    <property type="nucleotide sequence ID" value="NZ_RJVQ01000004.1"/>
</dbReference>
<reference evidence="3 4" key="1">
    <citation type="submission" date="2018-11" db="EMBL/GenBank/DDBJ databases">
        <title>Vibrio LJC006 sp. nov., isolated from seawater during the bloom of the enteromorpha.</title>
        <authorList>
            <person name="Liang J."/>
        </authorList>
    </citation>
    <scope>NUCLEOTIDE SEQUENCE [LARGE SCALE GENOMIC DNA]</scope>
    <source>
        <strain evidence="3 4">LJC006</strain>
    </source>
</reference>
<dbReference type="InterPro" id="IPR007055">
    <property type="entry name" value="BON_dom"/>
</dbReference>
<feature type="domain" description="BON" evidence="2">
    <location>
        <begin position="45"/>
        <end position="113"/>
    </location>
</feature>
<evidence type="ECO:0000256" key="1">
    <source>
        <dbReference type="ARBA" id="ARBA00022729"/>
    </source>
</evidence>
<dbReference type="Pfam" id="PF04972">
    <property type="entry name" value="BON"/>
    <property type="match status" value="2"/>
</dbReference>
<gene>
    <name evidence="3" type="ORF">EES38_11600</name>
</gene>
<dbReference type="SMART" id="SM00749">
    <property type="entry name" value="BON"/>
    <property type="match status" value="2"/>
</dbReference>
<accession>A0A3N9U4J0</accession>
<proteinExistence type="predicted"/>
<dbReference type="EMBL" id="RJVQ01000004">
    <property type="protein sequence ID" value="RQW62956.1"/>
    <property type="molecule type" value="Genomic_DNA"/>
</dbReference>
<dbReference type="PANTHER" id="PTHR34606">
    <property type="entry name" value="BON DOMAIN-CONTAINING PROTEIN"/>
    <property type="match status" value="1"/>
</dbReference>
<dbReference type="AlphaFoldDB" id="A0A3N9U4J0"/>
<dbReference type="PANTHER" id="PTHR34606:SF4">
    <property type="entry name" value="OUTER MEMBRANE LIPOPROTEIN DOLP"/>
    <property type="match status" value="1"/>
</dbReference>
<evidence type="ECO:0000313" key="3">
    <source>
        <dbReference type="EMBL" id="RQW62956.1"/>
    </source>
</evidence>